<gene>
    <name evidence="2" type="ORF">JAZ07_12975</name>
</gene>
<reference evidence="2" key="1">
    <citation type="journal article" date="2021" name="Proc. Natl. Acad. Sci. U.S.A.">
        <title>Global biogeography of chemosynthetic symbionts reveals both localized and globally distributed symbiont groups. .</title>
        <authorList>
            <person name="Osvatic J.T."/>
            <person name="Wilkins L.G.E."/>
            <person name="Leibrecht L."/>
            <person name="Leray M."/>
            <person name="Zauner S."/>
            <person name="Polzin J."/>
            <person name="Camacho Y."/>
            <person name="Gros O."/>
            <person name="van Gils J.A."/>
            <person name="Eisen J.A."/>
            <person name="Petersen J.M."/>
            <person name="Yuen B."/>
        </authorList>
    </citation>
    <scope>NUCLEOTIDE SEQUENCE</scope>
    <source>
        <strain evidence="2">MAGclacostrist064TRANS</strain>
    </source>
</reference>
<keyword evidence="1" id="KW-0732">Signal</keyword>
<protein>
    <recommendedName>
        <fullName evidence="4">DUF560 domain-containing protein</fullName>
    </recommendedName>
</protein>
<evidence type="ECO:0000313" key="3">
    <source>
        <dbReference type="Proteomes" id="UP000886667"/>
    </source>
</evidence>
<evidence type="ECO:0000313" key="2">
    <source>
        <dbReference type="EMBL" id="MCG7947250.1"/>
    </source>
</evidence>
<feature type="signal peptide" evidence="1">
    <location>
        <begin position="1"/>
        <end position="23"/>
    </location>
</feature>
<dbReference type="Proteomes" id="UP000886667">
    <property type="component" value="Unassembled WGS sequence"/>
</dbReference>
<evidence type="ECO:0008006" key="4">
    <source>
        <dbReference type="Google" id="ProtNLM"/>
    </source>
</evidence>
<proteinExistence type="predicted"/>
<sequence length="376" mass="43732">MIKIRVIAGIMMFLLSHSGYAIALKADAAIGYDDNPFRLNDSFSSQDGKYLDLKLKAKQKFDNGITINASGKSRNYNSSKSDANQFLFGIGAMYKHNAEIFNKKSTVKVVAGLKHKDKTYVSRFTGDIGEFGGNDISDRYDYNSFSLNATFDLKISKKLITEIGLKYRNRDYEDYNINGLSNLDYSQYYLTNDWTYKQNKKNKYDFKLYLGKRNYDDKREKNLSGSEVVGSDLEYDYFGVSIGHRYKVDKDISISWELKYQDRKDSGTGYYDMDEIIADIGIKYRFLSNWRFIGNLLYIDRNYPVRISISDENDIQSPDKQGYAIKFRFERQLPEITKYDTRAYIGMIYEDYDSDEPAYVYDRMQIMTGIKINLSI</sequence>
<organism evidence="2 3">
    <name type="scientific">Candidatus Thiodiazotropha taylori</name>
    <dbReference type="NCBI Taxonomy" id="2792791"/>
    <lineage>
        <taxon>Bacteria</taxon>
        <taxon>Pseudomonadati</taxon>
        <taxon>Pseudomonadota</taxon>
        <taxon>Gammaproteobacteria</taxon>
        <taxon>Chromatiales</taxon>
        <taxon>Sedimenticolaceae</taxon>
        <taxon>Candidatus Thiodiazotropha</taxon>
    </lineage>
</organism>
<dbReference type="EMBL" id="JAEPCM010000455">
    <property type="protein sequence ID" value="MCG7947250.1"/>
    <property type="molecule type" value="Genomic_DNA"/>
</dbReference>
<comment type="caution">
    <text evidence="2">The sequence shown here is derived from an EMBL/GenBank/DDBJ whole genome shotgun (WGS) entry which is preliminary data.</text>
</comment>
<dbReference type="AlphaFoldDB" id="A0A9E4KFX2"/>
<feature type="chain" id="PRO_5038724865" description="DUF560 domain-containing protein" evidence="1">
    <location>
        <begin position="24"/>
        <end position="376"/>
    </location>
</feature>
<evidence type="ECO:0000256" key="1">
    <source>
        <dbReference type="SAM" id="SignalP"/>
    </source>
</evidence>
<accession>A0A9E4KFX2</accession>
<name>A0A9E4KFX2_9GAMM</name>